<dbReference type="EMBL" id="JEMB01002761">
    <property type="protein sequence ID" value="KYF78631.1"/>
    <property type="molecule type" value="Genomic_DNA"/>
</dbReference>
<dbReference type="Gene3D" id="3.40.970.30">
    <property type="entry name" value="yp_829618.1 like domains"/>
    <property type="match status" value="1"/>
</dbReference>
<accession>A0A150REN4</accession>
<dbReference type="InterPro" id="IPR056695">
    <property type="entry name" value="DUF7793"/>
</dbReference>
<comment type="caution">
    <text evidence="2">The sequence shown here is derived from an EMBL/GenBank/DDBJ whole genome shotgun (WGS) entry which is preliminary data.</text>
</comment>
<sequence length="135" mass="14845">MGKSEVVTFSSGKVWADESTGILRVEFAPGTHQNVQVAREVIASIRELNKVPRWPALVDIANVKGLDRDARTYYGSSEAMENWAAVAMLTSSPLTNTLANIWLAVFRTISGGRGKPTKIFDDESSAIEWLKGFRS</sequence>
<reference evidence="2 3" key="1">
    <citation type="submission" date="2014-02" db="EMBL/GenBank/DDBJ databases">
        <title>The small core and large imbalanced accessory genome model reveals a collaborative survival strategy of Sorangium cellulosum strains in nature.</title>
        <authorList>
            <person name="Han K."/>
            <person name="Peng R."/>
            <person name="Blom J."/>
            <person name="Li Y.-Z."/>
        </authorList>
    </citation>
    <scope>NUCLEOTIDE SEQUENCE [LARGE SCALE GENOMIC DNA]</scope>
    <source>
        <strain evidence="2 3">So0011-07</strain>
    </source>
</reference>
<name>A0A150REN4_SORCE</name>
<dbReference type="Gene3D" id="3.40.1680.10">
    <property type="entry name" value="yp_829618.1 domain like"/>
    <property type="match status" value="1"/>
</dbReference>
<evidence type="ECO:0000313" key="3">
    <source>
        <dbReference type="Proteomes" id="UP000075635"/>
    </source>
</evidence>
<dbReference type="Proteomes" id="UP000075635">
    <property type="component" value="Unassembled WGS sequence"/>
</dbReference>
<gene>
    <name evidence="2" type="ORF">BE17_44845</name>
</gene>
<proteinExistence type="predicted"/>
<dbReference type="AlphaFoldDB" id="A0A150REN4"/>
<evidence type="ECO:0000313" key="2">
    <source>
        <dbReference type="EMBL" id="KYF78631.1"/>
    </source>
</evidence>
<dbReference type="Pfam" id="PF25056">
    <property type="entry name" value="DUF7793"/>
    <property type="match status" value="1"/>
</dbReference>
<organism evidence="2 3">
    <name type="scientific">Sorangium cellulosum</name>
    <name type="common">Polyangium cellulosum</name>
    <dbReference type="NCBI Taxonomy" id="56"/>
    <lineage>
        <taxon>Bacteria</taxon>
        <taxon>Pseudomonadati</taxon>
        <taxon>Myxococcota</taxon>
        <taxon>Polyangia</taxon>
        <taxon>Polyangiales</taxon>
        <taxon>Polyangiaceae</taxon>
        <taxon>Sorangium</taxon>
    </lineage>
</organism>
<evidence type="ECO:0000259" key="1">
    <source>
        <dbReference type="Pfam" id="PF25056"/>
    </source>
</evidence>
<protein>
    <recommendedName>
        <fullName evidence="1">DUF7793 domain-containing protein</fullName>
    </recommendedName>
</protein>
<feature type="domain" description="DUF7793" evidence="1">
    <location>
        <begin position="20"/>
        <end position="133"/>
    </location>
</feature>